<dbReference type="InterPro" id="IPR007811">
    <property type="entry name" value="RPC4"/>
</dbReference>
<keyword evidence="2" id="KW-0240">DNA-directed RNA polymerase</keyword>
<evidence type="ECO:0000256" key="5">
    <source>
        <dbReference type="SAM" id="MobiDB-lite"/>
    </source>
</evidence>
<protein>
    <recommendedName>
        <fullName evidence="8">DNA-directed RNA polymerase III subunit RPC4</fullName>
    </recommendedName>
</protein>
<dbReference type="InParanoid" id="A0A0G4FSZ7"/>
<feature type="compositionally biased region" description="Basic and acidic residues" evidence="5">
    <location>
        <begin position="247"/>
        <end position="281"/>
    </location>
</feature>
<feature type="compositionally biased region" description="Basic and acidic residues" evidence="5">
    <location>
        <begin position="162"/>
        <end position="192"/>
    </location>
</feature>
<feature type="compositionally biased region" description="Low complexity" evidence="5">
    <location>
        <begin position="33"/>
        <end position="59"/>
    </location>
</feature>
<dbReference type="EMBL" id="CDMY01000496">
    <property type="protein sequence ID" value="CEM17792.1"/>
    <property type="molecule type" value="Genomic_DNA"/>
</dbReference>
<dbReference type="GO" id="GO:0005666">
    <property type="term" value="C:RNA polymerase III complex"/>
    <property type="evidence" value="ECO:0007669"/>
    <property type="project" value="InterPro"/>
</dbReference>
<dbReference type="OrthoDB" id="5836119at2759"/>
<dbReference type="Proteomes" id="UP000041254">
    <property type="component" value="Unassembled WGS sequence"/>
</dbReference>
<proteinExistence type="predicted"/>
<name>A0A0G4FSZ7_VITBC</name>
<dbReference type="Pfam" id="PF05132">
    <property type="entry name" value="RNA_pol_Rpc4"/>
    <property type="match status" value="1"/>
</dbReference>
<keyword evidence="3" id="KW-0804">Transcription</keyword>
<feature type="region of interest" description="Disordered" evidence="5">
    <location>
        <begin position="1"/>
        <end position="119"/>
    </location>
</feature>
<comment type="subcellular location">
    <subcellularLocation>
        <location evidence="1">Nucleus</location>
    </subcellularLocation>
</comment>
<evidence type="ECO:0008006" key="8">
    <source>
        <dbReference type="Google" id="ProtNLM"/>
    </source>
</evidence>
<evidence type="ECO:0000256" key="3">
    <source>
        <dbReference type="ARBA" id="ARBA00023163"/>
    </source>
</evidence>
<sequence length="488" mass="52467">MSGPRRQSGKGQRTEDAAPVSTRRFLSSGFLMGGPQPQAQASAAASASAAGQPSPAGPATAPPAPSSRPFASPTLAVDGPAGRLSSINESPAAPGMVTGISSSSAPAHRSKVFAPNVRLQRQRVDPAAVEQQQATGTLPSAIAALREASRQTAAMQMQQRTAAERKDAARGKQKRGEGRAAEERDEQRDRARAAHLQYYRQKRSKGQQQQGKSKDLMDLSWAEAGGEFSVYAPTTLPFVVREDEDGQDHQQHHQQQGERDATDKSDGEKPVSRASADEPRVSAKRPTVKHVDEVNRNAAVLFNRDAEMDAMLPPAYGGSDDRDFFIMQFPNRLPAIDRDRSTAGRAATQPPTSADSDELQQQQQDGAEEDKRPAADASSRKGGRKKEESKLQPPPAYMSSSIDQLPEGKLGKLLIYKSGRVKLQLGDHLFNIDQGSECQFAQDVGCVVGSSELTFLGPVQKRMVITPDIETAFANMGMDNNATKGGME</sequence>
<reference evidence="6 7" key="1">
    <citation type="submission" date="2014-11" db="EMBL/GenBank/DDBJ databases">
        <authorList>
            <person name="Zhu J."/>
            <person name="Qi W."/>
            <person name="Song R."/>
        </authorList>
    </citation>
    <scope>NUCLEOTIDE SEQUENCE [LARGE SCALE GENOMIC DNA]</scope>
</reference>
<keyword evidence="7" id="KW-1185">Reference proteome</keyword>
<feature type="region of interest" description="Disordered" evidence="5">
    <location>
        <begin position="241"/>
        <end position="292"/>
    </location>
</feature>
<keyword evidence="4" id="KW-0539">Nucleus</keyword>
<dbReference type="PANTHER" id="PTHR13408:SF0">
    <property type="entry name" value="DNA-DIRECTED RNA POLYMERASE III SUBUNIT RPC4"/>
    <property type="match status" value="1"/>
</dbReference>
<organism evidence="6 7">
    <name type="scientific">Vitrella brassicaformis (strain CCMP3155)</name>
    <dbReference type="NCBI Taxonomy" id="1169540"/>
    <lineage>
        <taxon>Eukaryota</taxon>
        <taxon>Sar</taxon>
        <taxon>Alveolata</taxon>
        <taxon>Colpodellida</taxon>
        <taxon>Vitrellaceae</taxon>
        <taxon>Vitrella</taxon>
    </lineage>
</organism>
<feature type="compositionally biased region" description="Low complexity" evidence="5">
    <location>
        <begin position="150"/>
        <end position="161"/>
    </location>
</feature>
<feature type="region of interest" description="Disordered" evidence="5">
    <location>
        <begin position="147"/>
        <end position="218"/>
    </location>
</feature>
<gene>
    <name evidence="6" type="ORF">Vbra_455</name>
</gene>
<dbReference type="VEuPathDB" id="CryptoDB:Vbra_455"/>
<feature type="region of interest" description="Disordered" evidence="5">
    <location>
        <begin position="335"/>
        <end position="403"/>
    </location>
</feature>
<dbReference type="PhylomeDB" id="A0A0G4FSZ7"/>
<evidence type="ECO:0000313" key="6">
    <source>
        <dbReference type="EMBL" id="CEM17792.1"/>
    </source>
</evidence>
<evidence type="ECO:0000256" key="2">
    <source>
        <dbReference type="ARBA" id="ARBA00022478"/>
    </source>
</evidence>
<dbReference type="GO" id="GO:0042797">
    <property type="term" value="P:tRNA transcription by RNA polymerase III"/>
    <property type="evidence" value="ECO:0007669"/>
    <property type="project" value="TreeGrafter"/>
</dbReference>
<evidence type="ECO:0000256" key="1">
    <source>
        <dbReference type="ARBA" id="ARBA00004123"/>
    </source>
</evidence>
<dbReference type="GO" id="GO:0003677">
    <property type="term" value="F:DNA binding"/>
    <property type="evidence" value="ECO:0007669"/>
    <property type="project" value="InterPro"/>
</dbReference>
<feature type="compositionally biased region" description="Polar residues" evidence="5">
    <location>
        <begin position="349"/>
        <end position="365"/>
    </location>
</feature>
<dbReference type="AlphaFoldDB" id="A0A0G4FSZ7"/>
<dbReference type="PANTHER" id="PTHR13408">
    <property type="entry name" value="DNA-DIRECTED RNA POLYMERASE III"/>
    <property type="match status" value="1"/>
</dbReference>
<evidence type="ECO:0000256" key="4">
    <source>
        <dbReference type="ARBA" id="ARBA00023242"/>
    </source>
</evidence>
<dbReference type="STRING" id="1169540.A0A0G4FSZ7"/>
<evidence type="ECO:0000313" key="7">
    <source>
        <dbReference type="Proteomes" id="UP000041254"/>
    </source>
</evidence>
<accession>A0A0G4FSZ7</accession>